<feature type="transmembrane region" description="Helical" evidence="1">
    <location>
        <begin position="115"/>
        <end position="132"/>
    </location>
</feature>
<feature type="transmembrane region" description="Helical" evidence="1">
    <location>
        <begin position="223"/>
        <end position="242"/>
    </location>
</feature>
<proteinExistence type="predicted"/>
<keyword evidence="1" id="KW-0472">Membrane</keyword>
<feature type="transmembrane region" description="Helical" evidence="1">
    <location>
        <begin position="499"/>
        <end position="522"/>
    </location>
</feature>
<dbReference type="Proteomes" id="UP000199652">
    <property type="component" value="Unassembled WGS sequence"/>
</dbReference>
<dbReference type="EMBL" id="FNOU01000025">
    <property type="protein sequence ID" value="SDY31718.1"/>
    <property type="molecule type" value="Genomic_DNA"/>
</dbReference>
<accession>A0A1H3IWZ5</accession>
<dbReference type="OrthoDB" id="447058at2"/>
<name>A0A1H3IWZ5_EUBBA</name>
<feature type="transmembrane region" description="Helical" evidence="1">
    <location>
        <begin position="171"/>
        <end position="188"/>
    </location>
</feature>
<feature type="transmembrane region" description="Helical" evidence="1">
    <location>
        <begin position="51"/>
        <end position="75"/>
    </location>
</feature>
<sequence length="568" mass="62000">MKGDWRAMGKPWLAAIIGVALLTVLRLVLAQKMPLVMQGETSHDDFLMVRYAAYLAAGQWMGPFTLMVCVKGLSFPLFLAVNYLVGMPYALTLALCNVGAAAFFVHALKPWVKNGYGQLALYLFLIYSPVTYDTQISGMVYRNAILAPALLLVLGCAVGLYIRCGHSSRRLLAWSLGLGGSFAFFWNIREDTIWLLPFVVVALGITGITIWRAEGCAGKKKLGLLLLPLLCLGMVQVGQGMINKVIYGEYMINNRTGTAFGEMITQLIHVDDGQEDVAVWISKDMLKQAYAVSPTLKEMSGAIDEALEAWGSTPEDRGIAGDITVWALRDGLYRGGAFADATTLEKTCSQINAELSAAYADGRIQKRSSFYISGAARGMTAEDVPLLVGNFKNGFLDIISYAQYACTLLPSTGPMERIRAMEVITNNLAFYPEASFNPEENIGATIQGEVGGLSQKIFSGVGSLYKVSGTALALLAGVAWVVMLGQVIRGIRHQQLEDLPILLVITGLFLSSLVLLAGVVWFTSWMVGDYPYNIYNYTSPACTLMQVVEFLGIYWLGGQLKKKWVKAH</sequence>
<keyword evidence="3" id="KW-1185">Reference proteome</keyword>
<evidence type="ECO:0000313" key="3">
    <source>
        <dbReference type="Proteomes" id="UP000199652"/>
    </source>
</evidence>
<feature type="transmembrane region" description="Helical" evidence="1">
    <location>
        <begin position="87"/>
        <end position="108"/>
    </location>
</feature>
<feature type="transmembrane region" description="Helical" evidence="1">
    <location>
        <begin position="12"/>
        <end position="30"/>
    </location>
</feature>
<keyword evidence="1" id="KW-1133">Transmembrane helix</keyword>
<evidence type="ECO:0000313" key="2">
    <source>
        <dbReference type="EMBL" id="SDY31718.1"/>
    </source>
</evidence>
<reference evidence="3" key="1">
    <citation type="submission" date="2016-10" db="EMBL/GenBank/DDBJ databases">
        <authorList>
            <person name="Varghese N."/>
            <person name="Submissions S."/>
        </authorList>
    </citation>
    <scope>NUCLEOTIDE SEQUENCE [LARGE SCALE GENOMIC DNA]</scope>
    <source>
        <strain evidence="3">VPI 5359</strain>
    </source>
</reference>
<dbReference type="STRING" id="1528.SAMN04488579_12515"/>
<dbReference type="RefSeq" id="WP_090246787.1">
    <property type="nucleotide sequence ID" value="NZ_FNOU01000025.1"/>
</dbReference>
<feature type="transmembrane region" description="Helical" evidence="1">
    <location>
        <begin position="194"/>
        <end position="211"/>
    </location>
</feature>
<feature type="transmembrane region" description="Helical" evidence="1">
    <location>
        <begin position="534"/>
        <end position="556"/>
    </location>
</feature>
<feature type="transmembrane region" description="Helical" evidence="1">
    <location>
        <begin position="144"/>
        <end position="164"/>
    </location>
</feature>
<protein>
    <submittedName>
        <fullName evidence="2">Uncharacterized protein</fullName>
    </submittedName>
</protein>
<evidence type="ECO:0000256" key="1">
    <source>
        <dbReference type="SAM" id="Phobius"/>
    </source>
</evidence>
<organism evidence="2 3">
    <name type="scientific">Eubacterium barkeri</name>
    <name type="common">Clostridium barkeri</name>
    <dbReference type="NCBI Taxonomy" id="1528"/>
    <lineage>
        <taxon>Bacteria</taxon>
        <taxon>Bacillati</taxon>
        <taxon>Bacillota</taxon>
        <taxon>Clostridia</taxon>
        <taxon>Eubacteriales</taxon>
        <taxon>Eubacteriaceae</taxon>
        <taxon>Eubacterium</taxon>
    </lineage>
</organism>
<dbReference type="AlphaFoldDB" id="A0A1H3IWZ5"/>
<gene>
    <name evidence="2" type="ORF">SAMN04488579_12515</name>
</gene>
<feature type="transmembrane region" description="Helical" evidence="1">
    <location>
        <begin position="464"/>
        <end position="487"/>
    </location>
</feature>
<keyword evidence="1" id="KW-0812">Transmembrane</keyword>